<evidence type="ECO:0000313" key="2">
    <source>
        <dbReference type="Proteomes" id="UP000250997"/>
    </source>
</evidence>
<comment type="caution">
    <text evidence="1">The sequence shown here is derived from an EMBL/GenBank/DDBJ whole genome shotgun (WGS) entry which is preliminary data.</text>
</comment>
<dbReference type="RefSeq" id="WP_158396052.1">
    <property type="nucleotide sequence ID" value="NZ_CP026548.1"/>
</dbReference>
<organism evidence="1 2">
    <name type="scientific">Faecalibacterium prausnitzii</name>
    <dbReference type="NCBI Taxonomy" id="853"/>
    <lineage>
        <taxon>Bacteria</taxon>
        <taxon>Bacillati</taxon>
        <taxon>Bacillota</taxon>
        <taxon>Clostridia</taxon>
        <taxon>Eubacteriales</taxon>
        <taxon>Oscillospiraceae</taxon>
        <taxon>Faecalibacterium</taxon>
    </lineage>
</organism>
<evidence type="ECO:0008006" key="3">
    <source>
        <dbReference type="Google" id="ProtNLM"/>
    </source>
</evidence>
<proteinExistence type="predicted"/>
<evidence type="ECO:0000313" key="1">
    <source>
        <dbReference type="EMBL" id="RAW49800.1"/>
    </source>
</evidence>
<dbReference type="AlphaFoldDB" id="A0AAX1QJI8"/>
<dbReference type="SUPFAM" id="SSF53474">
    <property type="entry name" value="alpha/beta-Hydrolases"/>
    <property type="match status" value="1"/>
</dbReference>
<dbReference type="Gene3D" id="3.40.50.1820">
    <property type="entry name" value="alpha/beta hydrolase"/>
    <property type="match status" value="1"/>
</dbReference>
<name>A0AAX1QJI8_9FIRM</name>
<dbReference type="InterPro" id="IPR029058">
    <property type="entry name" value="AB_hydrolase_fold"/>
</dbReference>
<dbReference type="EMBL" id="PRLA01000005">
    <property type="protein sequence ID" value="RAW49800.1"/>
    <property type="molecule type" value="Genomic_DNA"/>
</dbReference>
<protein>
    <recommendedName>
        <fullName evidence="3">Two component regulator three Y domain-containing protein</fullName>
    </recommendedName>
</protein>
<dbReference type="Proteomes" id="UP000250997">
    <property type="component" value="Unassembled WGS sequence"/>
</dbReference>
<gene>
    <name evidence="1" type="ORF">C4N27_08530</name>
</gene>
<dbReference type="GO" id="GO:0015031">
    <property type="term" value="P:protein transport"/>
    <property type="evidence" value="ECO:0007669"/>
    <property type="project" value="InterPro"/>
</dbReference>
<reference evidence="1 2" key="1">
    <citation type="submission" date="2018-02" db="EMBL/GenBank/DDBJ databases">
        <title>Complete genome sequencing of Faecalibacterium prausnitzii strains isolated from the human gut.</title>
        <authorList>
            <person name="Fitzgerald B.C."/>
            <person name="Shkoporov A.N."/>
            <person name="Ross P.R."/>
            <person name="Hill C."/>
        </authorList>
    </citation>
    <scope>NUCLEOTIDE SEQUENCE [LARGE SCALE GENOMIC DNA]</scope>
    <source>
        <strain evidence="1 2">APC942/18-1</strain>
    </source>
</reference>
<accession>A0AAX1QJI8</accession>
<sequence>MNIRSFWHRGVNRIYTEAVQRWNEKEFTAQDGQTLRYMFFPCKKSDILVVGFQACNDAGPRYNQVRTLKECGVNRLLIKDDFGPRQLGVYYLGCKENHAVETAVFELIDRCIAESRTLFKYIVFSGSSKGGYAALNFGIHYPNSVMVVAAPQYFLGNYLDSEKFRPTLEEILGGPVTEKNKNALNHRLKQRIREDTAAKTQRVYIHYSDKEHTYEEHIRALLEDLTAAGVEVHTDVKHYPTHEELKYFFPEYLSSVLEQLKKE</sequence>